<feature type="domain" description="GST N-terminal" evidence="5">
    <location>
        <begin position="1"/>
        <end position="83"/>
    </location>
</feature>
<dbReference type="SFLD" id="SFLDG00358">
    <property type="entry name" value="Main_(cytGST)"/>
    <property type="match status" value="1"/>
</dbReference>
<dbReference type="Gene3D" id="1.20.1050.10">
    <property type="match status" value="1"/>
</dbReference>
<dbReference type="GO" id="GO:0043295">
    <property type="term" value="F:glutathione binding"/>
    <property type="evidence" value="ECO:0007669"/>
    <property type="project" value="TreeGrafter"/>
</dbReference>
<dbReference type="Proteomes" id="UP001147760">
    <property type="component" value="Unassembled WGS sequence"/>
</dbReference>
<dbReference type="PANTHER" id="PTHR43900">
    <property type="entry name" value="GLUTATHIONE S-TRANSFERASE RHO"/>
    <property type="match status" value="1"/>
</dbReference>
<organism evidence="7 8">
    <name type="scientific">Penicillium desertorum</name>
    <dbReference type="NCBI Taxonomy" id="1303715"/>
    <lineage>
        <taxon>Eukaryota</taxon>
        <taxon>Fungi</taxon>
        <taxon>Dikarya</taxon>
        <taxon>Ascomycota</taxon>
        <taxon>Pezizomycotina</taxon>
        <taxon>Eurotiomycetes</taxon>
        <taxon>Eurotiomycetidae</taxon>
        <taxon>Eurotiales</taxon>
        <taxon>Aspergillaceae</taxon>
        <taxon>Penicillium</taxon>
    </lineage>
</organism>
<dbReference type="PROSITE" id="PS50404">
    <property type="entry name" value="GST_NTER"/>
    <property type="match status" value="1"/>
</dbReference>
<dbReference type="EC" id="2.5.1.18" evidence="2"/>
<sequence length="212" mass="24092">MPVRLTGLKHSTCSMRVLITLEEKGVNDFDFQEIDMAAGEHKSPEFVEKNPFGQIPVLEDGDLTIFESRAICRYLESKYKGQGATLMPSPSDIKATAVFEQWASAELTHFDAMISSIYYQTTIRKLQGLESVPEILAENIKSLSANLDVYDTILGRQKYMAGDEFSLVDIFFVPYTNRTFKMGLGNMVTDRPHLKMWWETVSSRPSLKKWST</sequence>
<comment type="similarity">
    <text evidence="1">Belongs to the GST superfamily. Phi family.</text>
</comment>
<dbReference type="CDD" id="cd03053">
    <property type="entry name" value="GST_N_Phi"/>
    <property type="match status" value="1"/>
</dbReference>
<evidence type="ECO:0000256" key="4">
    <source>
        <dbReference type="ARBA" id="ARBA00047960"/>
    </source>
</evidence>
<dbReference type="InterPro" id="IPR036282">
    <property type="entry name" value="Glutathione-S-Trfase_C_sf"/>
</dbReference>
<dbReference type="SUPFAM" id="SSF52833">
    <property type="entry name" value="Thioredoxin-like"/>
    <property type="match status" value="1"/>
</dbReference>
<dbReference type="GO" id="GO:0009636">
    <property type="term" value="P:response to toxic substance"/>
    <property type="evidence" value="ECO:0007669"/>
    <property type="project" value="UniProtKB-ARBA"/>
</dbReference>
<dbReference type="Gene3D" id="3.40.30.10">
    <property type="entry name" value="Glutaredoxin"/>
    <property type="match status" value="1"/>
</dbReference>
<dbReference type="GO" id="GO:0004364">
    <property type="term" value="F:glutathione transferase activity"/>
    <property type="evidence" value="ECO:0007669"/>
    <property type="project" value="UniProtKB-EC"/>
</dbReference>
<comment type="caution">
    <text evidence="7">The sequence shown here is derived from an EMBL/GenBank/DDBJ whole genome shotgun (WGS) entry which is preliminary data.</text>
</comment>
<keyword evidence="3" id="KW-0808">Transferase</keyword>
<evidence type="ECO:0000256" key="1">
    <source>
        <dbReference type="ARBA" id="ARBA00010128"/>
    </source>
</evidence>
<dbReference type="InterPro" id="IPR040079">
    <property type="entry name" value="Glutathione_S-Trfase"/>
</dbReference>
<protein>
    <recommendedName>
        <fullName evidence="2">glutathione transferase</fullName>
        <ecNumber evidence="2">2.5.1.18</ecNumber>
    </recommendedName>
</protein>
<dbReference type="InterPro" id="IPR036249">
    <property type="entry name" value="Thioredoxin-like_sf"/>
</dbReference>
<dbReference type="FunFam" id="1.20.1050.10:FF:000004">
    <property type="entry name" value="Glutathione S-transferase F2"/>
    <property type="match status" value="1"/>
</dbReference>
<name>A0A9W9WHU1_9EURO</name>
<evidence type="ECO:0000313" key="7">
    <source>
        <dbReference type="EMBL" id="KAJ5462454.1"/>
    </source>
</evidence>
<feature type="domain" description="GST C-terminal" evidence="6">
    <location>
        <begin position="92"/>
        <end position="212"/>
    </location>
</feature>
<evidence type="ECO:0000259" key="6">
    <source>
        <dbReference type="PROSITE" id="PS50405"/>
    </source>
</evidence>
<dbReference type="PROSITE" id="PS50405">
    <property type="entry name" value="GST_CTER"/>
    <property type="match status" value="1"/>
</dbReference>
<reference evidence="7" key="2">
    <citation type="journal article" date="2023" name="IMA Fungus">
        <title>Comparative genomic study of the Penicillium genus elucidates a diverse pangenome and 15 lateral gene transfer events.</title>
        <authorList>
            <person name="Petersen C."/>
            <person name="Sorensen T."/>
            <person name="Nielsen M.R."/>
            <person name="Sondergaard T.E."/>
            <person name="Sorensen J.L."/>
            <person name="Fitzpatrick D.A."/>
            <person name="Frisvad J.C."/>
            <person name="Nielsen K.L."/>
        </authorList>
    </citation>
    <scope>NUCLEOTIDE SEQUENCE</scope>
    <source>
        <strain evidence="7">IBT 17660</strain>
    </source>
</reference>
<evidence type="ECO:0000259" key="5">
    <source>
        <dbReference type="PROSITE" id="PS50404"/>
    </source>
</evidence>
<dbReference type="SFLD" id="SFLDS00019">
    <property type="entry name" value="Glutathione_Transferase_(cytos"/>
    <property type="match status" value="1"/>
</dbReference>
<keyword evidence="8" id="KW-1185">Reference proteome</keyword>
<dbReference type="GO" id="GO:0006749">
    <property type="term" value="P:glutathione metabolic process"/>
    <property type="evidence" value="ECO:0007669"/>
    <property type="project" value="TreeGrafter"/>
</dbReference>
<accession>A0A9W9WHU1</accession>
<evidence type="ECO:0000256" key="3">
    <source>
        <dbReference type="ARBA" id="ARBA00022679"/>
    </source>
</evidence>
<dbReference type="PANTHER" id="PTHR43900:SF3">
    <property type="entry name" value="GLUTATHIONE S-TRANSFERASE RHO"/>
    <property type="match status" value="1"/>
</dbReference>
<dbReference type="GO" id="GO:0005737">
    <property type="term" value="C:cytoplasm"/>
    <property type="evidence" value="ECO:0007669"/>
    <property type="project" value="TreeGrafter"/>
</dbReference>
<evidence type="ECO:0000256" key="2">
    <source>
        <dbReference type="ARBA" id="ARBA00012452"/>
    </source>
</evidence>
<dbReference type="SFLD" id="SFLDG01154">
    <property type="entry name" value="Main.5:_Phi-like"/>
    <property type="match status" value="1"/>
</dbReference>
<dbReference type="InterPro" id="IPR004045">
    <property type="entry name" value="Glutathione_S-Trfase_N"/>
</dbReference>
<reference evidence="7" key="1">
    <citation type="submission" date="2022-12" db="EMBL/GenBank/DDBJ databases">
        <authorList>
            <person name="Petersen C."/>
        </authorList>
    </citation>
    <scope>NUCLEOTIDE SEQUENCE</scope>
    <source>
        <strain evidence="7">IBT 17660</strain>
    </source>
</reference>
<dbReference type="InterPro" id="IPR010987">
    <property type="entry name" value="Glutathione-S-Trfase_C-like"/>
</dbReference>
<proteinExistence type="inferred from homology"/>
<dbReference type="FunFam" id="3.40.30.10:FF:000016">
    <property type="entry name" value="Glutathione S-transferase F2"/>
    <property type="match status" value="1"/>
</dbReference>
<dbReference type="EMBL" id="JAPWDO010000007">
    <property type="protein sequence ID" value="KAJ5462454.1"/>
    <property type="molecule type" value="Genomic_DNA"/>
</dbReference>
<gene>
    <name evidence="7" type="ORF">N7530_010659</name>
</gene>
<evidence type="ECO:0000313" key="8">
    <source>
        <dbReference type="Proteomes" id="UP001147760"/>
    </source>
</evidence>
<dbReference type="SUPFAM" id="SSF47616">
    <property type="entry name" value="GST C-terminal domain-like"/>
    <property type="match status" value="1"/>
</dbReference>
<comment type="catalytic activity">
    <reaction evidence="4">
        <text>RX + glutathione = an S-substituted glutathione + a halide anion + H(+)</text>
        <dbReference type="Rhea" id="RHEA:16437"/>
        <dbReference type="ChEBI" id="CHEBI:15378"/>
        <dbReference type="ChEBI" id="CHEBI:16042"/>
        <dbReference type="ChEBI" id="CHEBI:17792"/>
        <dbReference type="ChEBI" id="CHEBI:57925"/>
        <dbReference type="ChEBI" id="CHEBI:90779"/>
        <dbReference type="EC" id="2.5.1.18"/>
    </reaction>
</comment>
<dbReference type="AlphaFoldDB" id="A0A9W9WHU1"/>
<dbReference type="InterPro" id="IPR004046">
    <property type="entry name" value="GST_C"/>
</dbReference>
<dbReference type="Pfam" id="PF02798">
    <property type="entry name" value="GST_N"/>
    <property type="match status" value="1"/>
</dbReference>
<dbReference type="Pfam" id="PF00043">
    <property type="entry name" value="GST_C"/>
    <property type="match status" value="1"/>
</dbReference>
<dbReference type="OrthoDB" id="249703at2759"/>